<dbReference type="Proteomes" id="UP001141619">
    <property type="component" value="Unassembled WGS sequence"/>
</dbReference>
<dbReference type="InterPro" id="IPR001296">
    <property type="entry name" value="Glyco_trans_1"/>
</dbReference>
<dbReference type="PANTHER" id="PTHR12526">
    <property type="entry name" value="GLYCOSYLTRANSFERASE"/>
    <property type="match status" value="1"/>
</dbReference>
<feature type="domain" description="Glycosyltransferase subfamily 4-like N-terminal" evidence="2">
    <location>
        <begin position="16"/>
        <end position="173"/>
    </location>
</feature>
<dbReference type="EMBL" id="JANWOI010000002">
    <property type="protein sequence ID" value="MDA5193582.1"/>
    <property type="molecule type" value="Genomic_DNA"/>
</dbReference>
<dbReference type="GO" id="GO:0016757">
    <property type="term" value="F:glycosyltransferase activity"/>
    <property type="evidence" value="ECO:0007669"/>
    <property type="project" value="InterPro"/>
</dbReference>
<protein>
    <submittedName>
        <fullName evidence="3">Glycosyltransferase family 4 protein</fullName>
    </submittedName>
</protein>
<evidence type="ECO:0000313" key="4">
    <source>
        <dbReference type="Proteomes" id="UP001141619"/>
    </source>
</evidence>
<dbReference type="Pfam" id="PF13439">
    <property type="entry name" value="Glyco_transf_4"/>
    <property type="match status" value="1"/>
</dbReference>
<reference evidence="3" key="1">
    <citation type="submission" date="2022-08" db="EMBL/GenBank/DDBJ databases">
        <authorList>
            <person name="Vandamme P."/>
            <person name="Hettiarachchi A."/>
            <person name="Peeters C."/>
            <person name="Cnockaert M."/>
            <person name="Carlier A."/>
        </authorList>
    </citation>
    <scope>NUCLEOTIDE SEQUENCE</scope>
    <source>
        <strain evidence="3">LMG 31809</strain>
    </source>
</reference>
<proteinExistence type="predicted"/>
<dbReference type="AlphaFoldDB" id="A0A9X3TY90"/>
<gene>
    <name evidence="3" type="ORF">NYP16_06395</name>
</gene>
<feature type="domain" description="Glycosyl transferase family 1" evidence="1">
    <location>
        <begin position="189"/>
        <end position="344"/>
    </location>
</feature>
<evidence type="ECO:0000259" key="2">
    <source>
        <dbReference type="Pfam" id="PF13439"/>
    </source>
</evidence>
<accession>A0A9X3TY90</accession>
<sequence length="366" mass="40180">MTVRHFVHVLPTFAAGGVQIRLSYLMNHLDLPVRHTVIAMDGNFSASSRIGPDVEIGYREPPKGRTLAGRLMSYRRTLKDLKPDLLLTYQWGAIEWALANRVGQIAPQMHLESGFGAAEAVTQLRRRVWMRRLALGHIKLLIVPSLTLQEIARRDWHVDPAKIRYIPNGVDCEKYAALPVAGGIPGFEKQPGEKIIGTLTPLRPEKNLARLIRAFADISGDIGPARLLILGEGGERAKLQALVAELGLGGRVLLPGHVDAPEKALGWFDLYAISSDTEQMPNAVNQAMAAGKAVVGLAVGDVRHIVSDANKPFIAAKGDDAGFRDAMRRLLQDDDLRLSLGQANADHVRKTYALEGMLRAYHEVWA</sequence>
<evidence type="ECO:0000313" key="3">
    <source>
        <dbReference type="EMBL" id="MDA5193582.1"/>
    </source>
</evidence>
<keyword evidence="4" id="KW-1185">Reference proteome</keyword>
<dbReference type="InterPro" id="IPR028098">
    <property type="entry name" value="Glyco_trans_4-like_N"/>
</dbReference>
<dbReference type="SUPFAM" id="SSF53756">
    <property type="entry name" value="UDP-Glycosyltransferase/glycogen phosphorylase"/>
    <property type="match status" value="1"/>
</dbReference>
<evidence type="ECO:0000259" key="1">
    <source>
        <dbReference type="Pfam" id="PF00534"/>
    </source>
</evidence>
<dbReference type="CDD" id="cd03801">
    <property type="entry name" value="GT4_PimA-like"/>
    <property type="match status" value="1"/>
</dbReference>
<comment type="caution">
    <text evidence="3">The sequence shown here is derived from an EMBL/GenBank/DDBJ whole genome shotgun (WGS) entry which is preliminary data.</text>
</comment>
<name>A0A9X3TY90_9PROT</name>
<reference evidence="3" key="2">
    <citation type="journal article" date="2023" name="Syst. Appl. Microbiol.">
        <title>Govania unica gen. nov., sp. nov., a rare biosphere bacterium that represents a novel family in the class Alphaproteobacteria.</title>
        <authorList>
            <person name="Vandamme P."/>
            <person name="Peeters C."/>
            <person name="Hettiarachchi A."/>
            <person name="Cnockaert M."/>
            <person name="Carlier A."/>
        </authorList>
    </citation>
    <scope>NUCLEOTIDE SEQUENCE</scope>
    <source>
        <strain evidence="3">LMG 31809</strain>
    </source>
</reference>
<organism evidence="3 4">
    <name type="scientific">Govanella unica</name>
    <dbReference type="NCBI Taxonomy" id="2975056"/>
    <lineage>
        <taxon>Bacteria</taxon>
        <taxon>Pseudomonadati</taxon>
        <taxon>Pseudomonadota</taxon>
        <taxon>Alphaproteobacteria</taxon>
        <taxon>Emcibacterales</taxon>
        <taxon>Govanellaceae</taxon>
        <taxon>Govanella</taxon>
    </lineage>
</organism>
<dbReference type="Gene3D" id="3.40.50.2000">
    <property type="entry name" value="Glycogen Phosphorylase B"/>
    <property type="match status" value="2"/>
</dbReference>
<dbReference type="Pfam" id="PF00534">
    <property type="entry name" value="Glycos_transf_1"/>
    <property type="match status" value="1"/>
</dbReference>
<dbReference type="RefSeq" id="WP_274943282.1">
    <property type="nucleotide sequence ID" value="NZ_JANWOI010000002.1"/>
</dbReference>